<organism evidence="3 4">
    <name type="scientific">Pseudomonas caricapapayae</name>
    <dbReference type="NCBI Taxonomy" id="46678"/>
    <lineage>
        <taxon>Bacteria</taxon>
        <taxon>Pseudomonadati</taxon>
        <taxon>Pseudomonadota</taxon>
        <taxon>Gammaproteobacteria</taxon>
        <taxon>Pseudomonadales</taxon>
        <taxon>Pseudomonadaceae</taxon>
        <taxon>Pseudomonas</taxon>
    </lineage>
</organism>
<evidence type="ECO:0000256" key="2">
    <source>
        <dbReference type="SAM" id="MobiDB-lite"/>
    </source>
</evidence>
<protein>
    <submittedName>
        <fullName evidence="3">Uncharacterized protein</fullName>
    </submittedName>
</protein>
<gene>
    <name evidence="3" type="ORF">ALP05_02336</name>
</gene>
<reference evidence="3 4" key="1">
    <citation type="submission" date="2018-08" db="EMBL/GenBank/DDBJ databases">
        <title>Recombination of ecologically and evolutionarily significant loci maintains genetic cohesion in the Pseudomonas syringae species complex.</title>
        <authorList>
            <person name="Dillon M."/>
            <person name="Thakur S."/>
            <person name="Almeida R.N.D."/>
            <person name="Weir B.S."/>
            <person name="Guttman D.S."/>
        </authorList>
    </citation>
    <scope>NUCLEOTIDE SEQUENCE [LARGE SCALE GENOMIC DNA]</scope>
    <source>
        <strain evidence="3 4">ICMP 7496</strain>
    </source>
</reference>
<evidence type="ECO:0000313" key="4">
    <source>
        <dbReference type="Proteomes" id="UP000269872"/>
    </source>
</evidence>
<keyword evidence="1" id="KW-0175">Coiled coil</keyword>
<feature type="coiled-coil region" evidence="1">
    <location>
        <begin position="211"/>
        <end position="238"/>
    </location>
</feature>
<dbReference type="RefSeq" id="WP_122341428.1">
    <property type="nucleotide sequence ID" value="NZ_RBUY01000195.1"/>
</dbReference>
<sequence>MSNDKYREEFEGWIKGQESYFGPASESLTRCDEDPDEYLCGAVHGAWLAYSEVRMNAAAPQPPAPCNHRGAITGQGNCMACGIQPPALVGEQVPRYDVHWNDQLVVQHHNGVLCKWEDVSKLQAENRRLRQFETALSEWADKTEWLRKSVEPKELGMHLADVMKERIDQLQALSVTNILMDVVPGDGNGLEVYAKSVREVVEALSSQYYALENVADERDQLQAQCDELEKDAGRYRWLRDTDRVGYEPDDEIIGHLVVGQAEGDDILWLDNLDHAIDAAMREHDTDVEPPEATQDCHDDDLGDGEAERMQRKAESYADDIPDFSPGNGNKAQRRAEELQSNDPPCTACLARGCNGECMENL</sequence>
<name>A0A3M6EQD3_9PSED</name>
<dbReference type="AlphaFoldDB" id="A0A3M6EQD3"/>
<accession>A0A3M6EQD3</accession>
<feature type="region of interest" description="Disordered" evidence="2">
    <location>
        <begin position="284"/>
        <end position="345"/>
    </location>
</feature>
<feature type="compositionally biased region" description="Basic and acidic residues" evidence="2">
    <location>
        <begin position="305"/>
        <end position="315"/>
    </location>
</feature>
<evidence type="ECO:0000313" key="3">
    <source>
        <dbReference type="EMBL" id="RMV69996.1"/>
    </source>
</evidence>
<dbReference type="EMBL" id="RBUY01000195">
    <property type="protein sequence ID" value="RMV69996.1"/>
    <property type="molecule type" value="Genomic_DNA"/>
</dbReference>
<comment type="caution">
    <text evidence="3">The sequence shown here is derived from an EMBL/GenBank/DDBJ whole genome shotgun (WGS) entry which is preliminary data.</text>
</comment>
<dbReference type="Proteomes" id="UP000269872">
    <property type="component" value="Unassembled WGS sequence"/>
</dbReference>
<evidence type="ECO:0000256" key="1">
    <source>
        <dbReference type="SAM" id="Coils"/>
    </source>
</evidence>
<proteinExistence type="predicted"/>